<evidence type="ECO:0000256" key="1">
    <source>
        <dbReference type="SAM" id="MobiDB-lite"/>
    </source>
</evidence>
<sequence>MTTFLEAQNMITSILRVMEEQKREQVTVIAAIEEQKREHAKLIAWMNEQKREQTRPMTAMDKQKQEQATQVEALKADSTEQPTNPFHIYDTTDDDRHAAAWVKKLDGFELQTMRRGFWGF</sequence>
<gene>
    <name evidence="2" type="ORF">K469DRAFT_792903</name>
</gene>
<evidence type="ECO:0000313" key="3">
    <source>
        <dbReference type="Proteomes" id="UP000800200"/>
    </source>
</evidence>
<dbReference type="AlphaFoldDB" id="A0A6A6DNL4"/>
<feature type="region of interest" description="Disordered" evidence="1">
    <location>
        <begin position="48"/>
        <end position="91"/>
    </location>
</feature>
<protein>
    <submittedName>
        <fullName evidence="2">Uncharacterized protein</fullName>
    </submittedName>
</protein>
<proteinExistence type="predicted"/>
<evidence type="ECO:0000313" key="2">
    <source>
        <dbReference type="EMBL" id="KAF2181081.1"/>
    </source>
</evidence>
<name>A0A6A6DNL4_9PEZI</name>
<organism evidence="2 3">
    <name type="scientific">Zopfia rhizophila CBS 207.26</name>
    <dbReference type="NCBI Taxonomy" id="1314779"/>
    <lineage>
        <taxon>Eukaryota</taxon>
        <taxon>Fungi</taxon>
        <taxon>Dikarya</taxon>
        <taxon>Ascomycota</taxon>
        <taxon>Pezizomycotina</taxon>
        <taxon>Dothideomycetes</taxon>
        <taxon>Dothideomycetes incertae sedis</taxon>
        <taxon>Zopfiaceae</taxon>
        <taxon>Zopfia</taxon>
    </lineage>
</organism>
<dbReference type="Proteomes" id="UP000800200">
    <property type="component" value="Unassembled WGS sequence"/>
</dbReference>
<reference evidence="2" key="1">
    <citation type="journal article" date="2020" name="Stud. Mycol.">
        <title>101 Dothideomycetes genomes: a test case for predicting lifestyles and emergence of pathogens.</title>
        <authorList>
            <person name="Haridas S."/>
            <person name="Albert R."/>
            <person name="Binder M."/>
            <person name="Bloem J."/>
            <person name="Labutti K."/>
            <person name="Salamov A."/>
            <person name="Andreopoulos B."/>
            <person name="Baker S."/>
            <person name="Barry K."/>
            <person name="Bills G."/>
            <person name="Bluhm B."/>
            <person name="Cannon C."/>
            <person name="Castanera R."/>
            <person name="Culley D."/>
            <person name="Daum C."/>
            <person name="Ezra D."/>
            <person name="Gonzalez J."/>
            <person name="Henrissat B."/>
            <person name="Kuo A."/>
            <person name="Liang C."/>
            <person name="Lipzen A."/>
            <person name="Lutzoni F."/>
            <person name="Magnuson J."/>
            <person name="Mondo S."/>
            <person name="Nolan M."/>
            <person name="Ohm R."/>
            <person name="Pangilinan J."/>
            <person name="Park H.-J."/>
            <person name="Ramirez L."/>
            <person name="Alfaro M."/>
            <person name="Sun H."/>
            <person name="Tritt A."/>
            <person name="Yoshinaga Y."/>
            <person name="Zwiers L.-H."/>
            <person name="Turgeon B."/>
            <person name="Goodwin S."/>
            <person name="Spatafora J."/>
            <person name="Crous P."/>
            <person name="Grigoriev I."/>
        </authorList>
    </citation>
    <scope>NUCLEOTIDE SEQUENCE</scope>
    <source>
        <strain evidence="2">CBS 207.26</strain>
    </source>
</reference>
<keyword evidence="3" id="KW-1185">Reference proteome</keyword>
<dbReference type="EMBL" id="ML994654">
    <property type="protein sequence ID" value="KAF2181081.1"/>
    <property type="molecule type" value="Genomic_DNA"/>
</dbReference>
<accession>A0A6A6DNL4</accession>